<name>A0ACB9N5E3_9MYRT</name>
<evidence type="ECO:0000313" key="1">
    <source>
        <dbReference type="EMBL" id="KAI4331166.1"/>
    </source>
</evidence>
<organism evidence="1 2">
    <name type="scientific">Melastoma candidum</name>
    <dbReference type="NCBI Taxonomy" id="119954"/>
    <lineage>
        <taxon>Eukaryota</taxon>
        <taxon>Viridiplantae</taxon>
        <taxon>Streptophyta</taxon>
        <taxon>Embryophyta</taxon>
        <taxon>Tracheophyta</taxon>
        <taxon>Spermatophyta</taxon>
        <taxon>Magnoliopsida</taxon>
        <taxon>eudicotyledons</taxon>
        <taxon>Gunneridae</taxon>
        <taxon>Pentapetalae</taxon>
        <taxon>rosids</taxon>
        <taxon>malvids</taxon>
        <taxon>Myrtales</taxon>
        <taxon>Melastomataceae</taxon>
        <taxon>Melastomatoideae</taxon>
        <taxon>Melastomateae</taxon>
        <taxon>Melastoma</taxon>
    </lineage>
</organism>
<gene>
    <name evidence="1" type="ORF">MLD38_029377</name>
</gene>
<keyword evidence="2" id="KW-1185">Reference proteome</keyword>
<dbReference type="EMBL" id="CM042887">
    <property type="protein sequence ID" value="KAI4331166.1"/>
    <property type="molecule type" value="Genomic_DNA"/>
</dbReference>
<dbReference type="Proteomes" id="UP001057402">
    <property type="component" value="Chromosome 8"/>
</dbReference>
<sequence length="110" mass="11694">MLGKLLSGPGICLLLKVFAQVDLFLGFVIGCDFTRSPAQVNKDEGEEAVGHILPGFLLCGLHRQRLPWSGVGNQPDVPSHCLLRFLCAFSHSPMASALGCSSAHGEASMD</sequence>
<comment type="caution">
    <text evidence="1">The sequence shown here is derived from an EMBL/GenBank/DDBJ whole genome shotgun (WGS) entry which is preliminary data.</text>
</comment>
<evidence type="ECO:0000313" key="2">
    <source>
        <dbReference type="Proteomes" id="UP001057402"/>
    </source>
</evidence>
<proteinExistence type="predicted"/>
<protein>
    <submittedName>
        <fullName evidence="1">Uncharacterized protein</fullName>
    </submittedName>
</protein>
<reference evidence="2" key="1">
    <citation type="journal article" date="2023" name="Front. Plant Sci.">
        <title>Chromosomal-level genome assembly of Melastoma candidum provides insights into trichome evolution.</title>
        <authorList>
            <person name="Zhong Y."/>
            <person name="Wu W."/>
            <person name="Sun C."/>
            <person name="Zou P."/>
            <person name="Liu Y."/>
            <person name="Dai S."/>
            <person name="Zhou R."/>
        </authorList>
    </citation>
    <scope>NUCLEOTIDE SEQUENCE [LARGE SCALE GENOMIC DNA]</scope>
</reference>
<accession>A0ACB9N5E3</accession>